<evidence type="ECO:0000256" key="1">
    <source>
        <dbReference type="ARBA" id="ARBA00007992"/>
    </source>
</evidence>
<evidence type="ECO:0000256" key="3">
    <source>
        <dbReference type="ARBA" id="ARBA00022827"/>
    </source>
</evidence>
<dbReference type="InterPro" id="IPR050562">
    <property type="entry name" value="FAD_mOase_fung"/>
</dbReference>
<organism evidence="7 8">
    <name type="scientific">Linnemannia exigua</name>
    <dbReference type="NCBI Taxonomy" id="604196"/>
    <lineage>
        <taxon>Eukaryota</taxon>
        <taxon>Fungi</taxon>
        <taxon>Fungi incertae sedis</taxon>
        <taxon>Mucoromycota</taxon>
        <taxon>Mortierellomycotina</taxon>
        <taxon>Mortierellomycetes</taxon>
        <taxon>Mortierellales</taxon>
        <taxon>Mortierellaceae</taxon>
        <taxon>Linnemannia</taxon>
    </lineage>
</organism>
<reference evidence="7" key="1">
    <citation type="journal article" date="2020" name="Fungal Divers.">
        <title>Resolving the Mortierellaceae phylogeny through synthesis of multi-gene phylogenetics and phylogenomics.</title>
        <authorList>
            <person name="Vandepol N."/>
            <person name="Liber J."/>
            <person name="Desiro A."/>
            <person name="Na H."/>
            <person name="Kennedy M."/>
            <person name="Barry K."/>
            <person name="Grigoriev I.V."/>
            <person name="Miller A.N."/>
            <person name="O'Donnell K."/>
            <person name="Stajich J.E."/>
            <person name="Bonito G."/>
        </authorList>
    </citation>
    <scope>NUCLEOTIDE SEQUENCE</scope>
    <source>
        <strain evidence="7">NRRL 28262</strain>
    </source>
</reference>
<dbReference type="InterPro" id="IPR002938">
    <property type="entry name" value="FAD-bd"/>
</dbReference>
<dbReference type="AlphaFoldDB" id="A0AAD4H9Q2"/>
<accession>A0AAD4H9Q2</accession>
<keyword evidence="5" id="KW-0812">Transmembrane</keyword>
<evidence type="ECO:0000256" key="4">
    <source>
        <dbReference type="ARBA" id="ARBA00023002"/>
    </source>
</evidence>
<protein>
    <recommendedName>
        <fullName evidence="6">FAD-binding domain-containing protein</fullName>
    </recommendedName>
</protein>
<name>A0AAD4H9Q2_9FUNG</name>
<feature type="transmembrane region" description="Helical" evidence="5">
    <location>
        <begin position="16"/>
        <end position="35"/>
    </location>
</feature>
<dbReference type="Gene3D" id="3.50.50.60">
    <property type="entry name" value="FAD/NAD(P)-binding domain"/>
    <property type="match status" value="1"/>
</dbReference>
<dbReference type="GO" id="GO:0004497">
    <property type="term" value="F:monooxygenase activity"/>
    <property type="evidence" value="ECO:0007669"/>
    <property type="project" value="InterPro"/>
</dbReference>
<keyword evidence="2" id="KW-0285">Flavoprotein</keyword>
<feature type="domain" description="FAD-binding" evidence="6">
    <location>
        <begin position="18"/>
        <end position="186"/>
    </location>
</feature>
<dbReference type="GO" id="GO:0071949">
    <property type="term" value="F:FAD binding"/>
    <property type="evidence" value="ECO:0007669"/>
    <property type="project" value="InterPro"/>
</dbReference>
<comment type="caution">
    <text evidence="7">The sequence shown here is derived from an EMBL/GenBank/DDBJ whole genome shotgun (WGS) entry which is preliminary data.</text>
</comment>
<feature type="domain" description="FAD-binding" evidence="6">
    <location>
        <begin position="307"/>
        <end position="379"/>
    </location>
</feature>
<dbReference type="SUPFAM" id="SSF51905">
    <property type="entry name" value="FAD/NAD(P)-binding domain"/>
    <property type="match status" value="1"/>
</dbReference>
<evidence type="ECO:0000259" key="6">
    <source>
        <dbReference type="Pfam" id="PF01494"/>
    </source>
</evidence>
<dbReference type="Pfam" id="PF01494">
    <property type="entry name" value="FAD_binding_3"/>
    <property type="match status" value="2"/>
</dbReference>
<evidence type="ECO:0000256" key="2">
    <source>
        <dbReference type="ARBA" id="ARBA00022630"/>
    </source>
</evidence>
<evidence type="ECO:0000313" key="8">
    <source>
        <dbReference type="Proteomes" id="UP001194580"/>
    </source>
</evidence>
<comment type="similarity">
    <text evidence="1">Belongs to the paxM FAD-dependent monooxygenase family.</text>
</comment>
<dbReference type="InterPro" id="IPR036188">
    <property type="entry name" value="FAD/NAD-bd_sf"/>
</dbReference>
<keyword evidence="4" id="KW-0560">Oxidoreductase</keyword>
<dbReference type="PRINTS" id="PR00420">
    <property type="entry name" value="RNGMNOXGNASE"/>
</dbReference>
<evidence type="ECO:0000256" key="5">
    <source>
        <dbReference type="SAM" id="Phobius"/>
    </source>
</evidence>
<sequence>MSSNYNQSAPSKDKEQFRVTIVGAGVGGLLLAILLDRAGIDFSIYERAKEVKPLGAVMALNAGALAALEQLGLYEPLKEVSLPASGKFKIYKGDMTLIAGIEGLPEEILGYKHVVFARPGLYDLLLSRIPQDKIHFNKKVIAVEQNENEAKITCSDGTSYSGDVLVGADGAYSAVRQGLYKQMQEKKILPALDSQELNKGFICMVGTTQPLSLEKYPGIDSKVANLNQILGQGNSYCWSAFTVPGNRICWNVICQLDSLDEAEKQKLKNAEWSSEANEAMIAEVKDFLIPLGGTLGDLIEATPREIISRVFLEDKMFETWNYGRVALLGDACHKLLPSAGLGAVTAMQDSVAMANCLYDMKSQSYEGVKDALQDYRDERYSKVVDQYKASKADAKIIYGQVLNHFFFFFLWMCMC</sequence>
<dbReference type="PANTHER" id="PTHR47356">
    <property type="entry name" value="FAD-DEPENDENT MONOOXYGENASE ASQG-RELATED"/>
    <property type="match status" value="1"/>
</dbReference>
<dbReference type="PANTHER" id="PTHR47356:SF2">
    <property type="entry name" value="FAD-BINDING DOMAIN-CONTAINING PROTEIN-RELATED"/>
    <property type="match status" value="1"/>
</dbReference>
<keyword evidence="8" id="KW-1185">Reference proteome</keyword>
<evidence type="ECO:0000313" key="7">
    <source>
        <dbReference type="EMBL" id="KAG0280766.1"/>
    </source>
</evidence>
<gene>
    <name evidence="7" type="ORF">BGZ95_008792</name>
</gene>
<dbReference type="EMBL" id="JAAAIL010000048">
    <property type="protein sequence ID" value="KAG0280766.1"/>
    <property type="molecule type" value="Genomic_DNA"/>
</dbReference>
<keyword evidence="3" id="KW-0274">FAD</keyword>
<dbReference type="Proteomes" id="UP001194580">
    <property type="component" value="Unassembled WGS sequence"/>
</dbReference>
<proteinExistence type="inferred from homology"/>
<keyword evidence="5" id="KW-0472">Membrane</keyword>
<keyword evidence="5" id="KW-1133">Transmembrane helix</keyword>